<name>A0A5C6C7Y1_9BACT</name>
<dbReference type="AlphaFoldDB" id="A0A5C6C7Y1"/>
<reference evidence="2 3" key="1">
    <citation type="journal article" date="2020" name="Antonie Van Leeuwenhoek">
        <title>Rhodopirellula heiligendammensis sp. nov., Rhodopirellula pilleata sp. nov., and Rhodopirellula solitaria sp. nov. isolated from natural or artificial marine surfaces in Northern Germany and California, USA, and emended description of the genus Rhodopirellula.</title>
        <authorList>
            <person name="Kallscheuer N."/>
            <person name="Wiegand S."/>
            <person name="Jogler M."/>
            <person name="Boedeker C."/>
            <person name="Peeters S.H."/>
            <person name="Rast P."/>
            <person name="Heuer A."/>
            <person name="Jetten M.S.M."/>
            <person name="Rohde M."/>
            <person name="Jogler C."/>
        </authorList>
    </citation>
    <scope>NUCLEOTIDE SEQUENCE [LARGE SCALE GENOMIC DNA]</scope>
    <source>
        <strain evidence="2 3">Poly21</strain>
    </source>
</reference>
<evidence type="ECO:0000313" key="3">
    <source>
        <dbReference type="Proteomes" id="UP000319908"/>
    </source>
</evidence>
<evidence type="ECO:0000313" key="2">
    <source>
        <dbReference type="EMBL" id="TWU19424.1"/>
    </source>
</evidence>
<dbReference type="EMBL" id="SJPU01000001">
    <property type="protein sequence ID" value="TWU19424.1"/>
    <property type="molecule type" value="Genomic_DNA"/>
</dbReference>
<keyword evidence="3" id="KW-1185">Reference proteome</keyword>
<comment type="caution">
    <text evidence="2">The sequence shown here is derived from an EMBL/GenBank/DDBJ whole genome shotgun (WGS) entry which is preliminary data.</text>
</comment>
<dbReference type="Proteomes" id="UP000319908">
    <property type="component" value="Unassembled WGS sequence"/>
</dbReference>
<feature type="compositionally biased region" description="Basic and acidic residues" evidence="1">
    <location>
        <begin position="230"/>
        <end position="240"/>
    </location>
</feature>
<organism evidence="2 3">
    <name type="scientific">Allorhodopirellula heiligendammensis</name>
    <dbReference type="NCBI Taxonomy" id="2714739"/>
    <lineage>
        <taxon>Bacteria</taxon>
        <taxon>Pseudomonadati</taxon>
        <taxon>Planctomycetota</taxon>
        <taxon>Planctomycetia</taxon>
        <taxon>Pirellulales</taxon>
        <taxon>Pirellulaceae</taxon>
        <taxon>Allorhodopirellula</taxon>
    </lineage>
</organism>
<proteinExistence type="predicted"/>
<protein>
    <submittedName>
        <fullName evidence="2">Uncharacterized protein</fullName>
    </submittedName>
</protein>
<accession>A0A5C6C7Y1</accession>
<sequence length="407" mass="44687">MNSRQSPSVAPVPQSPRCISWRCPASCLLTTDWRIKHAADLVKRMSSARLTQRPPAIVFHATLAIAVALGMSQSIILASDEVQQSAPEPLADETSASVSDVQQDEVDERLASDNLLREMTTTGISLTPDVSHTLPAPTFVSINGELVDRSVATKSLTRIAGPQGVTRFVRDSVVAPLAVKTDAIEDAEGRRVGHFIDVAFVVHQSISEIRHSRVLDDFQSEVGDETDDQTIDREPDASADDIEKPLTRTLTTAELSQYGVTRDEKFESLGYLRLPIMSKVVLSGVARARRSIWSTDDESAPIILTWLLDARFGSASPQADSIANQWRPIERTEVGQRVLGTPEPYAGMGGYVAITTLPGDPAASLVQIRFVIHEPPNWFAGRNLLRSKLPLLIQDRVRNIRRELDSE</sequence>
<feature type="region of interest" description="Disordered" evidence="1">
    <location>
        <begin position="220"/>
        <end position="240"/>
    </location>
</feature>
<gene>
    <name evidence="2" type="ORF">Poly21_15970</name>
</gene>
<evidence type="ECO:0000256" key="1">
    <source>
        <dbReference type="SAM" id="MobiDB-lite"/>
    </source>
</evidence>
<feature type="compositionally biased region" description="Acidic residues" evidence="1">
    <location>
        <begin position="220"/>
        <end position="229"/>
    </location>
</feature>